<dbReference type="Proteomes" id="UP000179013">
    <property type="component" value="Unassembled WGS sequence"/>
</dbReference>
<dbReference type="Pfam" id="PF18895">
    <property type="entry name" value="T4SS_pilin"/>
    <property type="match status" value="1"/>
</dbReference>
<dbReference type="EMBL" id="MGFU01000012">
    <property type="protein sequence ID" value="OGM13135.1"/>
    <property type="molecule type" value="Genomic_DNA"/>
</dbReference>
<proteinExistence type="predicted"/>
<feature type="transmembrane region" description="Helical" evidence="1">
    <location>
        <begin position="31"/>
        <end position="59"/>
    </location>
</feature>
<keyword evidence="1" id="KW-1133">Transmembrane helix</keyword>
<keyword evidence="1" id="KW-0472">Membrane</keyword>
<accession>A0A1F7XFN0</accession>
<protein>
    <submittedName>
        <fullName evidence="2">Uncharacterized protein</fullName>
    </submittedName>
</protein>
<keyword evidence="1" id="KW-0812">Transmembrane</keyword>
<dbReference type="InterPro" id="IPR043993">
    <property type="entry name" value="T4SS_pilin"/>
</dbReference>
<name>A0A1F7XFN0_9BACT</name>
<gene>
    <name evidence="2" type="ORF">A2V80_03415</name>
</gene>
<evidence type="ECO:0000313" key="2">
    <source>
        <dbReference type="EMBL" id="OGM13135.1"/>
    </source>
</evidence>
<reference evidence="2 3" key="1">
    <citation type="journal article" date="2016" name="Nat. Commun.">
        <title>Thousands of microbial genomes shed light on interconnected biogeochemical processes in an aquifer system.</title>
        <authorList>
            <person name="Anantharaman K."/>
            <person name="Brown C.T."/>
            <person name="Hug L.A."/>
            <person name="Sharon I."/>
            <person name="Castelle C.J."/>
            <person name="Probst A.J."/>
            <person name="Thomas B.C."/>
            <person name="Singh A."/>
            <person name="Wilkins M.J."/>
            <person name="Karaoz U."/>
            <person name="Brodie E.L."/>
            <person name="Williams K.H."/>
            <person name="Hubbard S.S."/>
            <person name="Banfield J.F."/>
        </authorList>
    </citation>
    <scope>NUCLEOTIDE SEQUENCE [LARGE SCALE GENOMIC DNA]</scope>
</reference>
<evidence type="ECO:0000313" key="3">
    <source>
        <dbReference type="Proteomes" id="UP000179013"/>
    </source>
</evidence>
<organism evidence="2 3">
    <name type="scientific">Candidatus Woesebacteria bacterium RBG_16_39_8b</name>
    <dbReference type="NCBI Taxonomy" id="1802482"/>
    <lineage>
        <taxon>Bacteria</taxon>
        <taxon>Candidatus Woeseibacteriota</taxon>
    </lineage>
</organism>
<evidence type="ECO:0000256" key="1">
    <source>
        <dbReference type="SAM" id="Phobius"/>
    </source>
</evidence>
<comment type="caution">
    <text evidence="2">The sequence shown here is derived from an EMBL/GenBank/DDBJ whole genome shotgun (WGS) entry which is preliminary data.</text>
</comment>
<dbReference type="AlphaFoldDB" id="A0A1F7XFN0"/>
<feature type="transmembrane region" description="Helical" evidence="1">
    <location>
        <begin position="79"/>
        <end position="104"/>
    </location>
</feature>
<sequence>MNQELLAQTINNPVLGPTLGSMNGVGFFQKLLPALISMALVLGVVIFFFMFLSGAVSWITSGGDKAKTEIAKSRLTNAIVGLVILLSFFAIINLIELFFGVSLLRLNLAPLFIGGAGGGGGSPPPSCVFCGGSGGPVCCPPAFCSGNSCVN</sequence>